<dbReference type="FunFam" id="1.10.390.10:FF:000001">
    <property type="entry name" value="Aminopeptidase"/>
    <property type="match status" value="1"/>
</dbReference>
<dbReference type="GO" id="GO:0008270">
    <property type="term" value="F:zinc ion binding"/>
    <property type="evidence" value="ECO:0007669"/>
    <property type="project" value="UniProtKB-UniRule"/>
</dbReference>
<accession>A0A1G4MBY1</accession>
<feature type="binding site" evidence="9">
    <location>
        <position position="331"/>
    </location>
    <ligand>
        <name>Zn(2+)</name>
        <dbReference type="ChEBI" id="CHEBI:29105"/>
        <note>catalytic</note>
    </ligand>
</feature>
<dbReference type="FunFam" id="2.60.40.1730:FF:000002">
    <property type="entry name" value="Aminopeptidase"/>
    <property type="match status" value="1"/>
</dbReference>
<dbReference type="Pfam" id="PF17900">
    <property type="entry name" value="Peptidase_M1_N"/>
    <property type="match status" value="1"/>
</dbReference>
<dbReference type="AlphaFoldDB" id="A0A1G4MBY1"/>
<feature type="domain" description="ERAP1-like C-terminal" evidence="13">
    <location>
        <begin position="544"/>
        <end position="862"/>
    </location>
</feature>
<keyword evidence="6 9" id="KW-0862">Zinc</keyword>
<keyword evidence="2 11" id="KW-0031">Aminopeptidase</keyword>
<evidence type="ECO:0000256" key="9">
    <source>
        <dbReference type="PIRSR" id="PIRSR634016-3"/>
    </source>
</evidence>
<dbReference type="InterPro" id="IPR034016">
    <property type="entry name" value="M1_APN-typ"/>
</dbReference>
<dbReference type="Pfam" id="PF11838">
    <property type="entry name" value="ERAP1_C"/>
    <property type="match status" value="1"/>
</dbReference>
<evidence type="ECO:0000256" key="1">
    <source>
        <dbReference type="ARBA" id="ARBA00010136"/>
    </source>
</evidence>
<dbReference type="InterPro" id="IPR024571">
    <property type="entry name" value="ERAP1-like_C_dom"/>
</dbReference>
<organism evidence="15 16">
    <name type="scientific">Lachancea fermentati</name>
    <name type="common">Zygosaccharomyces fermentati</name>
    <dbReference type="NCBI Taxonomy" id="4955"/>
    <lineage>
        <taxon>Eukaryota</taxon>
        <taxon>Fungi</taxon>
        <taxon>Dikarya</taxon>
        <taxon>Ascomycota</taxon>
        <taxon>Saccharomycotina</taxon>
        <taxon>Saccharomycetes</taxon>
        <taxon>Saccharomycetales</taxon>
        <taxon>Saccharomycetaceae</taxon>
        <taxon>Lachancea</taxon>
    </lineage>
</organism>
<dbReference type="SUPFAM" id="SSF55486">
    <property type="entry name" value="Metalloproteases ('zincins'), catalytic domain"/>
    <property type="match status" value="1"/>
</dbReference>
<protein>
    <recommendedName>
        <fullName evidence="11">Aminopeptidase</fullName>
        <ecNumber evidence="11">3.4.11.-</ecNumber>
    </recommendedName>
</protein>
<dbReference type="InterPro" id="IPR027268">
    <property type="entry name" value="Peptidase_M4/M1_CTD_sf"/>
</dbReference>
<evidence type="ECO:0000259" key="12">
    <source>
        <dbReference type="Pfam" id="PF01433"/>
    </source>
</evidence>
<dbReference type="PANTHER" id="PTHR11533:SF171">
    <property type="entry name" value="AMINOPEPTIDASE"/>
    <property type="match status" value="1"/>
</dbReference>
<dbReference type="InterPro" id="IPR050344">
    <property type="entry name" value="Peptidase_M1_aminopeptidases"/>
</dbReference>
<dbReference type="PRINTS" id="PR00756">
    <property type="entry name" value="ALADIPTASE"/>
</dbReference>
<keyword evidence="4 9" id="KW-0479">Metal-binding</keyword>
<dbReference type="OrthoDB" id="10031169at2759"/>
<reference evidence="15 16" key="1">
    <citation type="submission" date="2016-03" db="EMBL/GenBank/DDBJ databases">
        <authorList>
            <person name="Devillers H."/>
        </authorList>
    </citation>
    <scope>NUCLEOTIDE SEQUENCE [LARGE SCALE GENOMIC DNA]</scope>
    <source>
        <strain evidence="15">CBS 6772</strain>
    </source>
</reference>
<dbReference type="Pfam" id="PF01433">
    <property type="entry name" value="Peptidase_M1"/>
    <property type="match status" value="1"/>
</dbReference>
<dbReference type="OMA" id="WNVWSQF"/>
<dbReference type="GO" id="GO:0006508">
    <property type="term" value="P:proteolysis"/>
    <property type="evidence" value="ECO:0007669"/>
    <property type="project" value="UniProtKB-KW"/>
</dbReference>
<evidence type="ECO:0000256" key="2">
    <source>
        <dbReference type="ARBA" id="ARBA00022438"/>
    </source>
</evidence>
<dbReference type="InterPro" id="IPR045357">
    <property type="entry name" value="Aminopeptidase_N-like_N"/>
</dbReference>
<proteinExistence type="inferred from homology"/>
<feature type="domain" description="Aminopeptidase N-like N-terminal" evidence="14">
    <location>
        <begin position="13"/>
        <end position="198"/>
    </location>
</feature>
<dbReference type="InterPro" id="IPR014782">
    <property type="entry name" value="Peptidase_M1_dom"/>
</dbReference>
<evidence type="ECO:0000259" key="13">
    <source>
        <dbReference type="Pfam" id="PF11838"/>
    </source>
</evidence>
<keyword evidence="16" id="KW-1185">Reference proteome</keyword>
<evidence type="ECO:0000256" key="7">
    <source>
        <dbReference type="ARBA" id="ARBA00023049"/>
    </source>
</evidence>
<evidence type="ECO:0000313" key="16">
    <source>
        <dbReference type="Proteomes" id="UP000190831"/>
    </source>
</evidence>
<keyword evidence="3 11" id="KW-0645">Protease</keyword>
<evidence type="ECO:0000256" key="3">
    <source>
        <dbReference type="ARBA" id="ARBA00022670"/>
    </source>
</evidence>
<comment type="cofactor">
    <cofactor evidence="9 11">
        <name>Zn(2+)</name>
        <dbReference type="ChEBI" id="CHEBI:29105"/>
    </cofactor>
    <text evidence="9 11">Binds 1 zinc ion per subunit.</text>
</comment>
<evidence type="ECO:0000259" key="14">
    <source>
        <dbReference type="Pfam" id="PF17900"/>
    </source>
</evidence>
<dbReference type="GO" id="GO:0016020">
    <property type="term" value="C:membrane"/>
    <property type="evidence" value="ECO:0007669"/>
    <property type="project" value="TreeGrafter"/>
</dbReference>
<evidence type="ECO:0000256" key="6">
    <source>
        <dbReference type="ARBA" id="ARBA00022833"/>
    </source>
</evidence>
<dbReference type="EMBL" id="LT598492">
    <property type="protein sequence ID" value="SCW01187.1"/>
    <property type="molecule type" value="Genomic_DNA"/>
</dbReference>
<dbReference type="GO" id="GO:0043171">
    <property type="term" value="P:peptide catabolic process"/>
    <property type="evidence" value="ECO:0007669"/>
    <property type="project" value="TreeGrafter"/>
</dbReference>
<feature type="active site" description="Proton acceptor" evidence="8">
    <location>
        <position position="328"/>
    </location>
</feature>
<dbReference type="EC" id="3.4.11.-" evidence="11"/>
<feature type="site" description="Transition state stabilizer" evidence="10">
    <location>
        <position position="413"/>
    </location>
</feature>
<dbReference type="Gene3D" id="1.25.50.20">
    <property type="match status" value="1"/>
</dbReference>
<sequence>MSSRNQTLPKNFQPRHYVIEINDLDVENNSFSGHVVIDLKCIDPSDTVFLNSRDISISSAVVEIDGREVNCSSTQYDTASEVLEFKFSEEFTNDIKIHIDYIGCIQTNMSGFYRSDFQDPLTGNPQYMLSTQFEATDARRAFPCMDEPLLKASFDVSIVAPSNCTVLSNMPLKSAKTLTEQDLIMHRFHTTPLMSTYLVAWAIGELEYIEGHTEMEIYPSIEGYSTQSGLSPQTIKLPIRVYTVKGKSQQGQFALSVAAKVIDYFSSLFDIPYPLPKLDLLCVETYSHNAMENFSLITFRPTALLFEGDVNSGNPLALQKIAYVVSHEIAHQWFGNLVTMKWWDELWLNEGFATWVGYHAVAKFFPQWDVPSLVMWKSHEVALELDSLRESHPVKVNVRNAKDIDQVFDSISYLKGCSVLEMISGFLGEDAFLKGVALYLKNNKFSNATMEALFDSITEATGVNVLRRLQDWILKIGFPLITVSRLENGDVSVTQSMFSSTSVAPPNNPQPIWWLPLMLTNQDHLENLELSKKSMAISLPKDQFIFFNTDGYGFYRVKYEDRTILKTICKNIDSLSSRSKMALISDLQITGSADTLLDVISHFIDSQDPNDYYVWAMLINACFTLSSLLYRCSDHNISTKLNQFILKLIENQLDDALKYLENPDAIILCKDDEKRALKAQFYEQILIAAGLCSYKKVVTQCSRLFAEEKVTAINRNIVLTTVLCQDDTPLTIFEQVVKELATATLTHKEIILTALGKVQNPQLFDASLNLIFKAEPMDLQFLAESWGSNPNIRSHLWNYIKMHYDRIYERISLNSTVTDRFFRFSLKDLVGLDLRRELANFFKGKNLDGFDRGIRQTLERIEKNTAYANSNINGVKEFFNC</sequence>
<dbReference type="CDD" id="cd09601">
    <property type="entry name" value="M1_APN-Q_like"/>
    <property type="match status" value="1"/>
</dbReference>
<dbReference type="Gene3D" id="1.10.390.10">
    <property type="entry name" value="Neutral Protease Domain 2"/>
    <property type="match status" value="1"/>
</dbReference>
<evidence type="ECO:0000256" key="11">
    <source>
        <dbReference type="RuleBase" id="RU364040"/>
    </source>
</evidence>
<evidence type="ECO:0000313" key="15">
    <source>
        <dbReference type="EMBL" id="SCW01187.1"/>
    </source>
</evidence>
<name>A0A1G4MBY1_LACFM</name>
<dbReference type="SUPFAM" id="SSF63737">
    <property type="entry name" value="Leukotriene A4 hydrolase N-terminal domain"/>
    <property type="match status" value="1"/>
</dbReference>
<feature type="binding site" evidence="9">
    <location>
        <position position="350"/>
    </location>
    <ligand>
        <name>Zn(2+)</name>
        <dbReference type="ChEBI" id="CHEBI:29105"/>
        <note>catalytic</note>
    </ligand>
</feature>
<dbReference type="GO" id="GO:0070006">
    <property type="term" value="F:metalloaminopeptidase activity"/>
    <property type="evidence" value="ECO:0007669"/>
    <property type="project" value="TreeGrafter"/>
</dbReference>
<comment type="similarity">
    <text evidence="1 11">Belongs to the peptidase M1 family.</text>
</comment>
<keyword evidence="7 11" id="KW-0482">Metalloprotease</keyword>
<dbReference type="STRING" id="4955.A0A1G4MBY1"/>
<dbReference type="GO" id="GO:0042277">
    <property type="term" value="F:peptide binding"/>
    <property type="evidence" value="ECO:0007669"/>
    <property type="project" value="TreeGrafter"/>
</dbReference>
<evidence type="ECO:0000256" key="4">
    <source>
        <dbReference type="ARBA" id="ARBA00022723"/>
    </source>
</evidence>
<dbReference type="Gene3D" id="2.60.40.1730">
    <property type="entry name" value="tricorn interacting facor f3 domain"/>
    <property type="match status" value="1"/>
</dbReference>
<dbReference type="InterPro" id="IPR001930">
    <property type="entry name" value="Peptidase_M1"/>
</dbReference>
<evidence type="ECO:0000256" key="5">
    <source>
        <dbReference type="ARBA" id="ARBA00022801"/>
    </source>
</evidence>
<gene>
    <name evidence="15" type="ORF">LAFE_0D07008G</name>
</gene>
<dbReference type="InterPro" id="IPR042097">
    <property type="entry name" value="Aminopeptidase_N-like_N_sf"/>
</dbReference>
<dbReference type="Gene3D" id="2.60.40.1910">
    <property type="match status" value="1"/>
</dbReference>
<feature type="domain" description="Peptidase M1 membrane alanine aminopeptidase" evidence="12">
    <location>
        <begin position="253"/>
        <end position="472"/>
    </location>
</feature>
<evidence type="ECO:0000256" key="8">
    <source>
        <dbReference type="PIRSR" id="PIRSR634016-1"/>
    </source>
</evidence>
<dbReference type="PANTHER" id="PTHR11533">
    <property type="entry name" value="PROTEASE M1 ZINC METALLOPROTEASE"/>
    <property type="match status" value="1"/>
</dbReference>
<feature type="binding site" evidence="9">
    <location>
        <position position="327"/>
    </location>
    <ligand>
        <name>Zn(2+)</name>
        <dbReference type="ChEBI" id="CHEBI:29105"/>
        <note>catalytic</note>
    </ligand>
</feature>
<dbReference type="GO" id="GO:0005737">
    <property type="term" value="C:cytoplasm"/>
    <property type="evidence" value="ECO:0007669"/>
    <property type="project" value="TreeGrafter"/>
</dbReference>
<keyword evidence="5 11" id="KW-0378">Hydrolase</keyword>
<evidence type="ECO:0000256" key="10">
    <source>
        <dbReference type="PIRSR" id="PIRSR634016-4"/>
    </source>
</evidence>
<dbReference type="Proteomes" id="UP000190831">
    <property type="component" value="Chromosome D"/>
</dbReference>